<dbReference type="Proteomes" id="UP000267035">
    <property type="component" value="Unassembled WGS sequence"/>
</dbReference>
<accession>A0A3M6Q9B9</accession>
<feature type="domain" description="Fumarylacetoacetase-like C-terminal" evidence="2">
    <location>
        <begin position="27"/>
        <end position="231"/>
    </location>
</feature>
<keyword evidence="1" id="KW-0479">Metal-binding</keyword>
<dbReference type="RefSeq" id="WP_122254108.1">
    <property type="nucleotide sequence ID" value="NZ_RDQL01000009.1"/>
</dbReference>
<name>A0A3M6Q9B9_9BURK</name>
<proteinExistence type="predicted"/>
<dbReference type="InterPro" id="IPR036663">
    <property type="entry name" value="Fumarylacetoacetase_C_sf"/>
</dbReference>
<dbReference type="GO" id="GO:0046872">
    <property type="term" value="F:metal ion binding"/>
    <property type="evidence" value="ECO:0007669"/>
    <property type="project" value="UniProtKB-KW"/>
</dbReference>
<dbReference type="PANTHER" id="PTHR11820">
    <property type="entry name" value="ACYLPYRUVASE"/>
    <property type="match status" value="1"/>
</dbReference>
<protein>
    <submittedName>
        <fullName evidence="3">FAA hydrolase family protein</fullName>
    </submittedName>
</protein>
<reference evidence="3 4" key="1">
    <citation type="submission" date="2018-10" db="EMBL/GenBank/DDBJ databases">
        <title>Comamonadaceae CDC group NO-1 genome sequencing and assembly.</title>
        <authorList>
            <person name="Bernier A.-M."/>
            <person name="Bernard K."/>
        </authorList>
    </citation>
    <scope>NUCLEOTIDE SEQUENCE [LARGE SCALE GENOMIC DNA]</scope>
    <source>
        <strain evidence="3 4">NML161473</strain>
    </source>
</reference>
<dbReference type="SUPFAM" id="SSF56529">
    <property type="entry name" value="FAH"/>
    <property type="match status" value="1"/>
</dbReference>
<evidence type="ECO:0000313" key="4">
    <source>
        <dbReference type="Proteomes" id="UP000267035"/>
    </source>
</evidence>
<evidence type="ECO:0000256" key="1">
    <source>
        <dbReference type="ARBA" id="ARBA00022723"/>
    </source>
</evidence>
<dbReference type="AlphaFoldDB" id="A0A3M6Q9B9"/>
<dbReference type="Pfam" id="PF01557">
    <property type="entry name" value="FAA_hydrolase"/>
    <property type="match status" value="1"/>
</dbReference>
<evidence type="ECO:0000259" key="2">
    <source>
        <dbReference type="Pfam" id="PF01557"/>
    </source>
</evidence>
<dbReference type="GO" id="GO:0018773">
    <property type="term" value="F:acetylpyruvate hydrolase activity"/>
    <property type="evidence" value="ECO:0007669"/>
    <property type="project" value="TreeGrafter"/>
</dbReference>
<comment type="caution">
    <text evidence="3">The sequence shown here is derived from an EMBL/GenBank/DDBJ whole genome shotgun (WGS) entry which is preliminary data.</text>
</comment>
<organism evidence="3 4">
    <name type="scientific">Allofranklinella schreckenbergeri</name>
    <dbReference type="NCBI Taxonomy" id="1076744"/>
    <lineage>
        <taxon>Bacteria</taxon>
        <taxon>Pseudomonadati</taxon>
        <taxon>Pseudomonadota</taxon>
        <taxon>Betaproteobacteria</taxon>
        <taxon>Burkholderiales</taxon>
        <taxon>Comamonadaceae</taxon>
        <taxon>Allofranklinella</taxon>
    </lineage>
</organism>
<sequence>MNLLFPAPATPCVSILGQPQSFPVHRIYCVGQNYAKHAQEMGSTGREAPFFFMKPADAIVHVPAGATGEMAYPSLTQDLHHEVELVVALHKGGQDIAVEHAMEHVLGYAVGLDMTRRDLQAQQKKAGRAWSIAKGFEQSAPLGPIVLRAQAGDIENAAITLSVNGAARQEGNTAELIWKIAEVISTLSRAWRLQAGDLIFTGTPAGVGAVTPGDAMLGRIAGLPDLHVRVV</sequence>
<keyword evidence="3" id="KW-0378">Hydrolase</keyword>
<gene>
    <name evidence="3" type="ORF">EBQ25_07840</name>
</gene>
<evidence type="ECO:0000313" key="3">
    <source>
        <dbReference type="EMBL" id="RMW98998.1"/>
    </source>
</evidence>
<keyword evidence="4" id="KW-1185">Reference proteome</keyword>
<dbReference type="Gene3D" id="3.90.850.10">
    <property type="entry name" value="Fumarylacetoacetase-like, C-terminal domain"/>
    <property type="match status" value="1"/>
</dbReference>
<dbReference type="EMBL" id="RDQL01000009">
    <property type="protein sequence ID" value="RMW98998.1"/>
    <property type="molecule type" value="Genomic_DNA"/>
</dbReference>
<dbReference type="InterPro" id="IPR011234">
    <property type="entry name" value="Fumarylacetoacetase-like_C"/>
</dbReference>
<dbReference type="PANTHER" id="PTHR11820:SF90">
    <property type="entry name" value="FLUTATHIONE S-TRANSFERASE"/>
    <property type="match status" value="1"/>
</dbReference>